<sequence length="220" mass="23669">MMFNLHPQGAYIDAGAAACVAAACVAAACVAAASGQPTRFVNIPKQQLGSPLQLYSSTAAGHKNLYIMQPQHKSARAREPLSRQRLSSTAHSSSGNPWVRSSIISRRPLDRPVLAHSTAVGVTPTAGHGHGDLPTLVRPPLIHQIWSPLVRPPLAQPTHSRPSTVRPLHRFRWKQQQAQKAGQATRPLHRLRIDIKSGQTLAGHPHLGFGSNSTTSTDMS</sequence>
<reference evidence="2" key="1">
    <citation type="submission" date="2020-08" db="EMBL/GenBank/DDBJ databases">
        <title>Plant Genome Project.</title>
        <authorList>
            <person name="Zhang R.-G."/>
        </authorList>
    </citation>
    <scope>NUCLEOTIDE SEQUENCE</scope>
    <source>
        <strain evidence="2">WSP0</strain>
        <tissue evidence="2">Leaf</tissue>
    </source>
</reference>
<organism evidence="2 3">
    <name type="scientific">Rhododendron griersonianum</name>
    <dbReference type="NCBI Taxonomy" id="479676"/>
    <lineage>
        <taxon>Eukaryota</taxon>
        <taxon>Viridiplantae</taxon>
        <taxon>Streptophyta</taxon>
        <taxon>Embryophyta</taxon>
        <taxon>Tracheophyta</taxon>
        <taxon>Spermatophyta</taxon>
        <taxon>Magnoliopsida</taxon>
        <taxon>eudicotyledons</taxon>
        <taxon>Gunneridae</taxon>
        <taxon>Pentapetalae</taxon>
        <taxon>asterids</taxon>
        <taxon>Ericales</taxon>
        <taxon>Ericaceae</taxon>
        <taxon>Ericoideae</taxon>
        <taxon>Rhodoreae</taxon>
        <taxon>Rhododendron</taxon>
    </lineage>
</organism>
<dbReference type="Proteomes" id="UP000823749">
    <property type="component" value="Chromosome 2"/>
</dbReference>
<accession>A0AAV6LD18</accession>
<feature type="compositionally biased region" description="Polar residues" evidence="1">
    <location>
        <begin position="210"/>
        <end position="220"/>
    </location>
</feature>
<feature type="region of interest" description="Disordered" evidence="1">
    <location>
        <begin position="197"/>
        <end position="220"/>
    </location>
</feature>
<protein>
    <submittedName>
        <fullName evidence="2">Uncharacterized protein</fullName>
    </submittedName>
</protein>
<feature type="compositionally biased region" description="Polar residues" evidence="1">
    <location>
        <begin position="84"/>
        <end position="96"/>
    </location>
</feature>
<dbReference type="EMBL" id="JACTNZ010000002">
    <property type="protein sequence ID" value="KAG5562106.1"/>
    <property type="molecule type" value="Genomic_DNA"/>
</dbReference>
<proteinExistence type="predicted"/>
<evidence type="ECO:0000313" key="3">
    <source>
        <dbReference type="Proteomes" id="UP000823749"/>
    </source>
</evidence>
<gene>
    <name evidence="2" type="ORF">RHGRI_004978</name>
</gene>
<dbReference type="AlphaFoldDB" id="A0AAV6LD18"/>
<name>A0AAV6LD18_9ERIC</name>
<evidence type="ECO:0000256" key="1">
    <source>
        <dbReference type="SAM" id="MobiDB-lite"/>
    </source>
</evidence>
<feature type="region of interest" description="Disordered" evidence="1">
    <location>
        <begin position="72"/>
        <end position="99"/>
    </location>
</feature>
<comment type="caution">
    <text evidence="2">The sequence shown here is derived from an EMBL/GenBank/DDBJ whole genome shotgun (WGS) entry which is preliminary data.</text>
</comment>
<keyword evidence="3" id="KW-1185">Reference proteome</keyword>
<evidence type="ECO:0000313" key="2">
    <source>
        <dbReference type="EMBL" id="KAG5562106.1"/>
    </source>
</evidence>